<dbReference type="AlphaFoldDB" id="A0A9X2MVS3"/>
<evidence type="ECO:0000259" key="3">
    <source>
        <dbReference type="Pfam" id="PF02230"/>
    </source>
</evidence>
<accession>A0A9X2MVS3</accession>
<evidence type="ECO:0000256" key="1">
    <source>
        <dbReference type="ARBA" id="ARBA00006499"/>
    </source>
</evidence>
<keyword evidence="5" id="KW-1185">Reference proteome</keyword>
<dbReference type="RefSeq" id="WP_257451798.1">
    <property type="nucleotide sequence ID" value="NZ_JANIPJ010000026.1"/>
</dbReference>
<dbReference type="InterPro" id="IPR003140">
    <property type="entry name" value="PLipase/COase/thioEstase"/>
</dbReference>
<protein>
    <submittedName>
        <fullName evidence="4">Esterase</fullName>
    </submittedName>
</protein>
<dbReference type="Proteomes" id="UP001141950">
    <property type="component" value="Unassembled WGS sequence"/>
</dbReference>
<dbReference type="Pfam" id="PF02230">
    <property type="entry name" value="Abhydrolase_2"/>
    <property type="match status" value="1"/>
</dbReference>
<comment type="similarity">
    <text evidence="1">Belongs to the AB hydrolase superfamily. AB hydrolase 2 family.</text>
</comment>
<evidence type="ECO:0000313" key="5">
    <source>
        <dbReference type="Proteomes" id="UP001141950"/>
    </source>
</evidence>
<dbReference type="InterPro" id="IPR029058">
    <property type="entry name" value="AB_hydrolase_fold"/>
</dbReference>
<evidence type="ECO:0000256" key="2">
    <source>
        <dbReference type="ARBA" id="ARBA00022801"/>
    </source>
</evidence>
<feature type="domain" description="Phospholipase/carboxylesterase/thioesterase" evidence="3">
    <location>
        <begin position="19"/>
        <end position="209"/>
    </location>
</feature>
<dbReference type="PANTHER" id="PTHR10655:SF17">
    <property type="entry name" value="LYSOPHOSPHOLIPASE-LIKE PROTEIN 1"/>
    <property type="match status" value="1"/>
</dbReference>
<sequence length="220" mass="24784">MHPAYQYDIQYPPHMDPEKKYPVVFMLHGKGSNEQNMLNLAAPLNEEFIIVGIRGNLRLGNGYQYYDLISLGNPVRAMFDDAVGQLDAFIRYATDRYPIDPAKRYVLGFSQGAILSMTLALTMGDQLRGIVALNGYVPGFVKTEYDLKDVSQVAMFVSHGQFDTVFPIRIGHETAAYLETLSPRSLMFNIYETDHGVSGENQKDFANWLRQDAGITSNKE</sequence>
<dbReference type="Gene3D" id="3.40.50.1820">
    <property type="entry name" value="alpha/beta hydrolase"/>
    <property type="match status" value="1"/>
</dbReference>
<proteinExistence type="inferred from homology"/>
<name>A0A9X2MVS3_9BACL</name>
<dbReference type="InterPro" id="IPR050565">
    <property type="entry name" value="LYPA1-2/EST-like"/>
</dbReference>
<comment type="caution">
    <text evidence="4">The sequence shown here is derived from an EMBL/GenBank/DDBJ whole genome shotgun (WGS) entry which is preliminary data.</text>
</comment>
<gene>
    <name evidence="4" type="ORF">NQZ67_26155</name>
</gene>
<organism evidence="4 5">
    <name type="scientific">Paenibacillus soyae</name>
    <dbReference type="NCBI Taxonomy" id="2969249"/>
    <lineage>
        <taxon>Bacteria</taxon>
        <taxon>Bacillati</taxon>
        <taxon>Bacillota</taxon>
        <taxon>Bacilli</taxon>
        <taxon>Bacillales</taxon>
        <taxon>Paenibacillaceae</taxon>
        <taxon>Paenibacillus</taxon>
    </lineage>
</organism>
<dbReference type="SUPFAM" id="SSF53474">
    <property type="entry name" value="alpha/beta-Hydrolases"/>
    <property type="match status" value="1"/>
</dbReference>
<dbReference type="EMBL" id="JANIPJ010000026">
    <property type="protein sequence ID" value="MCR2807375.1"/>
    <property type="molecule type" value="Genomic_DNA"/>
</dbReference>
<dbReference type="GO" id="GO:0016787">
    <property type="term" value="F:hydrolase activity"/>
    <property type="evidence" value="ECO:0007669"/>
    <property type="project" value="UniProtKB-KW"/>
</dbReference>
<keyword evidence="2" id="KW-0378">Hydrolase</keyword>
<dbReference type="PANTHER" id="PTHR10655">
    <property type="entry name" value="LYSOPHOSPHOLIPASE-RELATED"/>
    <property type="match status" value="1"/>
</dbReference>
<evidence type="ECO:0000313" key="4">
    <source>
        <dbReference type="EMBL" id="MCR2807375.1"/>
    </source>
</evidence>
<reference evidence="4" key="1">
    <citation type="submission" date="2022-08" db="EMBL/GenBank/DDBJ databases">
        <title>The genomic sequence of strain Paenibacillus sp. SCIV0701.</title>
        <authorList>
            <person name="Zhao H."/>
        </authorList>
    </citation>
    <scope>NUCLEOTIDE SEQUENCE</scope>
    <source>
        <strain evidence="4">SCIV0701</strain>
    </source>
</reference>